<keyword evidence="3" id="KW-1185">Reference proteome</keyword>
<reference evidence="2" key="2">
    <citation type="submission" date="2020-05" db="UniProtKB">
        <authorList>
            <consortium name="EnsemblMetazoa"/>
        </authorList>
    </citation>
    <scope>IDENTIFICATION</scope>
</reference>
<dbReference type="Proteomes" id="UP000030765">
    <property type="component" value="Unassembled WGS sequence"/>
</dbReference>
<accession>A0A084WDD3</accession>
<reference evidence="1 3" key="1">
    <citation type="journal article" date="2014" name="BMC Genomics">
        <title>Genome sequence of Anopheles sinensis provides insight into genetics basis of mosquito competence for malaria parasites.</title>
        <authorList>
            <person name="Zhou D."/>
            <person name="Zhang D."/>
            <person name="Ding G."/>
            <person name="Shi L."/>
            <person name="Hou Q."/>
            <person name="Ye Y."/>
            <person name="Xu Y."/>
            <person name="Zhou H."/>
            <person name="Xiong C."/>
            <person name="Li S."/>
            <person name="Yu J."/>
            <person name="Hong S."/>
            <person name="Yu X."/>
            <person name="Zou P."/>
            <person name="Chen C."/>
            <person name="Chang X."/>
            <person name="Wang W."/>
            <person name="Lv Y."/>
            <person name="Sun Y."/>
            <person name="Ma L."/>
            <person name="Shen B."/>
            <person name="Zhu C."/>
        </authorList>
    </citation>
    <scope>NUCLEOTIDE SEQUENCE [LARGE SCALE GENOMIC DNA]</scope>
</reference>
<name>A0A084WDD3_ANOSI</name>
<protein>
    <submittedName>
        <fullName evidence="1 2">Beta-glucanase/Beta-glucan synthetase</fullName>
    </submittedName>
</protein>
<evidence type="ECO:0000313" key="1">
    <source>
        <dbReference type="EMBL" id="KFB48227.1"/>
    </source>
</evidence>
<dbReference type="EMBL" id="KE525339">
    <property type="protein sequence ID" value="KFB48227.1"/>
    <property type="molecule type" value="Genomic_DNA"/>
</dbReference>
<dbReference type="EnsemblMetazoa" id="ASIC016347-RA">
    <property type="protein sequence ID" value="ASIC016347-PA"/>
    <property type="gene ID" value="ASIC016347"/>
</dbReference>
<evidence type="ECO:0000313" key="2">
    <source>
        <dbReference type="EnsemblMetazoa" id="ASIC016347-PA"/>
    </source>
</evidence>
<dbReference type="AlphaFoldDB" id="A0A084WDD3"/>
<dbReference type="VEuPathDB" id="VectorBase:ASIC016347"/>
<dbReference type="EMBL" id="ATLV01022991">
    <property type="status" value="NOT_ANNOTATED_CDS"/>
    <property type="molecule type" value="Genomic_DNA"/>
</dbReference>
<proteinExistence type="predicted"/>
<sequence length="78" mass="8216">MVRGNAISKQKGRTIASNVLHAAIASPLVDPVISPNPFAMLANAPMDQLDGPEINGKIAVSGMPTTTVKRTERIPPIK</sequence>
<organism evidence="1">
    <name type="scientific">Anopheles sinensis</name>
    <name type="common">Mosquito</name>
    <dbReference type="NCBI Taxonomy" id="74873"/>
    <lineage>
        <taxon>Eukaryota</taxon>
        <taxon>Metazoa</taxon>
        <taxon>Ecdysozoa</taxon>
        <taxon>Arthropoda</taxon>
        <taxon>Hexapoda</taxon>
        <taxon>Insecta</taxon>
        <taxon>Pterygota</taxon>
        <taxon>Neoptera</taxon>
        <taxon>Endopterygota</taxon>
        <taxon>Diptera</taxon>
        <taxon>Nematocera</taxon>
        <taxon>Culicoidea</taxon>
        <taxon>Culicidae</taxon>
        <taxon>Anophelinae</taxon>
        <taxon>Anopheles</taxon>
    </lineage>
</organism>
<evidence type="ECO:0000313" key="3">
    <source>
        <dbReference type="Proteomes" id="UP000030765"/>
    </source>
</evidence>
<gene>
    <name evidence="1" type="ORF">ZHAS_00016347</name>
</gene>